<dbReference type="RefSeq" id="WP_010174729.1">
    <property type="nucleotide sequence ID" value="NZ_LDYG01000058.1"/>
</dbReference>
<evidence type="ECO:0000256" key="1">
    <source>
        <dbReference type="SAM" id="Phobius"/>
    </source>
</evidence>
<keyword evidence="1" id="KW-0472">Membrane</keyword>
<evidence type="ECO:0000313" key="3">
    <source>
        <dbReference type="Proteomes" id="UP000074108"/>
    </source>
</evidence>
<sequence length="90" mass="10377">MKIYLISLQCLYFFTFIPWVAIWGLSFMSFDGGVGVWNSLFVLIITIYPAAVILCSILSWLLLRKNEQQAIWVSLVPMLWVISFGILMIL</sequence>
<name>A0A147K3U7_9BACI</name>
<keyword evidence="1" id="KW-0812">Transmembrane</keyword>
<dbReference type="Proteomes" id="UP000074108">
    <property type="component" value="Unassembled WGS sequence"/>
</dbReference>
<feature type="transmembrane region" description="Helical" evidence="1">
    <location>
        <begin position="36"/>
        <end position="63"/>
    </location>
</feature>
<dbReference type="OrthoDB" id="2455375at2"/>
<reference evidence="2 3" key="1">
    <citation type="journal article" date="2016" name="Front. Microbiol.">
        <title>Microevolution Analysis of Bacillus coahuilensis Unveils Differences in Phosphorus Acquisition Strategies and Their Regulation.</title>
        <authorList>
            <person name="Gomez-Lunar Z."/>
            <person name="Hernandez-Gonzalez I."/>
            <person name="Rodriguez-Torres M.D."/>
            <person name="Souza V."/>
            <person name="Olmedo-Alvarez G."/>
        </authorList>
    </citation>
    <scope>NUCLEOTIDE SEQUENCE [LARGE SCALE GENOMIC DNA]</scope>
    <source>
        <strain evidence="3">p1.1.43</strain>
    </source>
</reference>
<keyword evidence="3" id="KW-1185">Reference proteome</keyword>
<gene>
    <name evidence="2" type="ORF">Q75_17240</name>
</gene>
<dbReference type="EMBL" id="LDYG01000058">
    <property type="protein sequence ID" value="KUP03925.1"/>
    <property type="molecule type" value="Genomic_DNA"/>
</dbReference>
<proteinExistence type="predicted"/>
<feature type="transmembrane region" description="Helical" evidence="1">
    <location>
        <begin position="70"/>
        <end position="89"/>
    </location>
</feature>
<keyword evidence="1" id="KW-1133">Transmembrane helix</keyword>
<dbReference type="PATRIC" id="fig|1150625.3.peg.3622"/>
<comment type="caution">
    <text evidence="2">The sequence shown here is derived from an EMBL/GenBank/DDBJ whole genome shotgun (WGS) entry which is preliminary data.</text>
</comment>
<dbReference type="AlphaFoldDB" id="A0A147K3U7"/>
<organism evidence="2 3">
    <name type="scientific">Bacillus coahuilensis p1.1.43</name>
    <dbReference type="NCBI Taxonomy" id="1150625"/>
    <lineage>
        <taxon>Bacteria</taxon>
        <taxon>Bacillati</taxon>
        <taxon>Bacillota</taxon>
        <taxon>Bacilli</taxon>
        <taxon>Bacillales</taxon>
        <taxon>Bacillaceae</taxon>
        <taxon>Bacillus</taxon>
    </lineage>
</organism>
<evidence type="ECO:0000313" key="2">
    <source>
        <dbReference type="EMBL" id="KUP03925.1"/>
    </source>
</evidence>
<dbReference type="STRING" id="1150625.Q75_17240"/>
<feature type="transmembrane region" description="Helical" evidence="1">
    <location>
        <begin position="12"/>
        <end position="30"/>
    </location>
</feature>
<accession>A0A147K3U7</accession>
<protein>
    <submittedName>
        <fullName evidence="2">Uncharacterized protein</fullName>
    </submittedName>
</protein>